<reference evidence="4 5" key="1">
    <citation type="submission" date="2018-07" db="EMBL/GenBank/DDBJ databases">
        <title>Genomic Encyclopedia of Type Strains, Phase III (KMG-III): the genomes of soil and plant-associated and newly described type strains.</title>
        <authorList>
            <person name="Whitman W."/>
        </authorList>
    </citation>
    <scope>NUCLEOTIDE SEQUENCE [LARGE SCALE GENOMIC DNA]</scope>
    <source>
        <strain evidence="4 5">CECT 7287</strain>
    </source>
</reference>
<proteinExistence type="predicted"/>
<sequence>MRLHSAKRFLAIGVRAMTGPKRKKYSLILDAAEKVIAGSGYHGAQVSRIAREAGVADGTVYLYFKNKEDILISLFRERLGDLVRLFHASIRETHTAAEALRIVCEIHFAMLERQADFAHVTQIELRQSSPELRSAIGLTVKPYIALIESIVRKGIEEQTFRADLDTKLTRLLLFGAMDQVVTSWVISGRKYSLSGQVDKTVDFFLRGLQG</sequence>
<evidence type="ECO:0000313" key="5">
    <source>
        <dbReference type="Proteomes" id="UP000256977"/>
    </source>
</evidence>
<dbReference type="InterPro" id="IPR036271">
    <property type="entry name" value="Tet_transcr_reg_TetR-rel_C_sf"/>
</dbReference>
<name>A0A3D9HT34_9BACL</name>
<keyword evidence="1 2" id="KW-0238">DNA-binding</keyword>
<gene>
    <name evidence="4" type="ORF">DFP98_15722</name>
</gene>
<dbReference type="Pfam" id="PF00440">
    <property type="entry name" value="TetR_N"/>
    <property type="match status" value="1"/>
</dbReference>
<dbReference type="PANTHER" id="PTHR30055">
    <property type="entry name" value="HTH-TYPE TRANSCRIPTIONAL REGULATOR RUTR"/>
    <property type="match status" value="1"/>
</dbReference>
<dbReference type="AlphaFoldDB" id="A0A3D9HT34"/>
<evidence type="ECO:0000259" key="3">
    <source>
        <dbReference type="PROSITE" id="PS50977"/>
    </source>
</evidence>
<dbReference type="InterPro" id="IPR013570">
    <property type="entry name" value="Tscrpt_reg_YsiA_C"/>
</dbReference>
<dbReference type="Proteomes" id="UP000256977">
    <property type="component" value="Unassembled WGS sequence"/>
</dbReference>
<evidence type="ECO:0000256" key="1">
    <source>
        <dbReference type="ARBA" id="ARBA00023125"/>
    </source>
</evidence>
<dbReference type="SUPFAM" id="SSF46689">
    <property type="entry name" value="Homeodomain-like"/>
    <property type="match status" value="1"/>
</dbReference>
<feature type="domain" description="HTH tetR-type" evidence="3">
    <location>
        <begin position="22"/>
        <end position="82"/>
    </location>
</feature>
<evidence type="ECO:0000256" key="2">
    <source>
        <dbReference type="PROSITE-ProRule" id="PRU00335"/>
    </source>
</evidence>
<accession>A0A3D9HT34</accession>
<dbReference type="GO" id="GO:0000976">
    <property type="term" value="F:transcription cis-regulatory region binding"/>
    <property type="evidence" value="ECO:0007669"/>
    <property type="project" value="TreeGrafter"/>
</dbReference>
<dbReference type="InterPro" id="IPR009057">
    <property type="entry name" value="Homeodomain-like_sf"/>
</dbReference>
<evidence type="ECO:0000313" key="4">
    <source>
        <dbReference type="EMBL" id="RED52663.1"/>
    </source>
</evidence>
<protein>
    <submittedName>
        <fullName evidence="4">TetR family transcriptional regulator</fullName>
    </submittedName>
</protein>
<organism evidence="4 5">
    <name type="scientific">Cohnella phaseoli</name>
    <dbReference type="NCBI Taxonomy" id="456490"/>
    <lineage>
        <taxon>Bacteria</taxon>
        <taxon>Bacillati</taxon>
        <taxon>Bacillota</taxon>
        <taxon>Bacilli</taxon>
        <taxon>Bacillales</taxon>
        <taxon>Paenibacillaceae</taxon>
        <taxon>Cohnella</taxon>
    </lineage>
</organism>
<comment type="caution">
    <text evidence="4">The sequence shown here is derived from an EMBL/GenBank/DDBJ whole genome shotgun (WGS) entry which is preliminary data.</text>
</comment>
<dbReference type="Pfam" id="PF08359">
    <property type="entry name" value="TetR_C_4"/>
    <property type="match status" value="1"/>
</dbReference>
<dbReference type="InterPro" id="IPR001647">
    <property type="entry name" value="HTH_TetR"/>
</dbReference>
<dbReference type="PROSITE" id="PS50977">
    <property type="entry name" value="HTH_TETR_2"/>
    <property type="match status" value="1"/>
</dbReference>
<dbReference type="PRINTS" id="PR00455">
    <property type="entry name" value="HTHTETR"/>
</dbReference>
<dbReference type="GO" id="GO:0003700">
    <property type="term" value="F:DNA-binding transcription factor activity"/>
    <property type="evidence" value="ECO:0007669"/>
    <property type="project" value="TreeGrafter"/>
</dbReference>
<dbReference type="EMBL" id="QRDZ01000057">
    <property type="protein sequence ID" value="RED52663.1"/>
    <property type="molecule type" value="Genomic_DNA"/>
</dbReference>
<feature type="DNA-binding region" description="H-T-H motif" evidence="2">
    <location>
        <begin position="45"/>
        <end position="64"/>
    </location>
</feature>
<dbReference type="Gene3D" id="1.10.357.10">
    <property type="entry name" value="Tetracycline Repressor, domain 2"/>
    <property type="match status" value="1"/>
</dbReference>
<dbReference type="SUPFAM" id="SSF48498">
    <property type="entry name" value="Tetracyclin repressor-like, C-terminal domain"/>
    <property type="match status" value="1"/>
</dbReference>
<dbReference type="PANTHER" id="PTHR30055:SF195">
    <property type="entry name" value="FATTY ACID METABOLISM REGULATOR PROTEIN"/>
    <property type="match status" value="1"/>
</dbReference>
<dbReference type="Gene3D" id="1.10.10.60">
    <property type="entry name" value="Homeodomain-like"/>
    <property type="match status" value="1"/>
</dbReference>
<dbReference type="InterPro" id="IPR050109">
    <property type="entry name" value="HTH-type_TetR-like_transc_reg"/>
</dbReference>
<keyword evidence="5" id="KW-1185">Reference proteome</keyword>